<keyword evidence="3" id="KW-0808">Transferase</keyword>
<dbReference type="NCBIfam" id="TIGR00726">
    <property type="entry name" value="peptidoglycan editing factor PgeF"/>
    <property type="match status" value="1"/>
</dbReference>
<evidence type="ECO:0000256" key="7">
    <source>
        <dbReference type="ARBA" id="ARBA00047989"/>
    </source>
</evidence>
<comment type="catalytic activity">
    <reaction evidence="8">
        <text>adenosine + phosphate = alpha-D-ribose 1-phosphate + adenine</text>
        <dbReference type="Rhea" id="RHEA:27642"/>
        <dbReference type="ChEBI" id="CHEBI:16335"/>
        <dbReference type="ChEBI" id="CHEBI:16708"/>
        <dbReference type="ChEBI" id="CHEBI:43474"/>
        <dbReference type="ChEBI" id="CHEBI:57720"/>
        <dbReference type="EC" id="2.4.2.1"/>
    </reaction>
    <physiologicalReaction direction="left-to-right" evidence="8">
        <dbReference type="Rhea" id="RHEA:27643"/>
    </physiologicalReaction>
</comment>
<keyword evidence="6" id="KW-0862">Zinc</keyword>
<dbReference type="Proteomes" id="UP000231658">
    <property type="component" value="Unassembled WGS sequence"/>
</dbReference>
<comment type="catalytic activity">
    <reaction evidence="9">
        <text>S-methyl-5'-thioadenosine + phosphate = 5-(methylsulfanyl)-alpha-D-ribose 1-phosphate + adenine</text>
        <dbReference type="Rhea" id="RHEA:11852"/>
        <dbReference type="ChEBI" id="CHEBI:16708"/>
        <dbReference type="ChEBI" id="CHEBI:17509"/>
        <dbReference type="ChEBI" id="CHEBI:43474"/>
        <dbReference type="ChEBI" id="CHEBI:58533"/>
        <dbReference type="EC" id="2.4.2.28"/>
    </reaction>
    <physiologicalReaction direction="left-to-right" evidence="9">
        <dbReference type="Rhea" id="RHEA:11853"/>
    </physiologicalReaction>
</comment>
<evidence type="ECO:0000256" key="5">
    <source>
        <dbReference type="ARBA" id="ARBA00022801"/>
    </source>
</evidence>
<dbReference type="InterPro" id="IPR011324">
    <property type="entry name" value="Cytotoxic_necrot_fac-like_cat"/>
</dbReference>
<dbReference type="GO" id="GO:0016787">
    <property type="term" value="F:hydrolase activity"/>
    <property type="evidence" value="ECO:0007669"/>
    <property type="project" value="UniProtKB-KW"/>
</dbReference>
<dbReference type="STRING" id="1867952.MTBPR1_40065"/>
<keyword evidence="4" id="KW-0479">Metal-binding</keyword>
<dbReference type="InterPro" id="IPR038371">
    <property type="entry name" value="Cu_polyphenol_OxRdtase_sf"/>
</dbReference>
<dbReference type="Pfam" id="PF02578">
    <property type="entry name" value="Cu-oxidase_4"/>
    <property type="match status" value="1"/>
</dbReference>
<evidence type="ECO:0000313" key="12">
    <source>
        <dbReference type="Proteomes" id="UP000231658"/>
    </source>
</evidence>
<dbReference type="PANTHER" id="PTHR30616">
    <property type="entry name" value="UNCHARACTERIZED PROTEIN YFIH"/>
    <property type="match status" value="1"/>
</dbReference>
<accession>A0A1C3RIE8</accession>
<dbReference type="Gene3D" id="3.60.140.10">
    <property type="entry name" value="CNF1/YfiH-like putative cysteine hydrolases"/>
    <property type="match status" value="1"/>
</dbReference>
<dbReference type="EMBL" id="FLYE01000034">
    <property type="protein sequence ID" value="SCA57042.1"/>
    <property type="molecule type" value="Genomic_DNA"/>
</dbReference>
<organism evidence="11 12">
    <name type="scientific">Candidatus Terasakiella magnetica</name>
    <dbReference type="NCBI Taxonomy" id="1867952"/>
    <lineage>
        <taxon>Bacteria</taxon>
        <taxon>Pseudomonadati</taxon>
        <taxon>Pseudomonadota</taxon>
        <taxon>Alphaproteobacteria</taxon>
        <taxon>Rhodospirillales</taxon>
        <taxon>Terasakiellaceae</taxon>
        <taxon>Terasakiella</taxon>
    </lineage>
</organism>
<dbReference type="InterPro" id="IPR003730">
    <property type="entry name" value="Cu_polyphenol_OxRdtase"/>
</dbReference>
<protein>
    <recommendedName>
        <fullName evidence="10">Purine nucleoside phosphorylase</fullName>
    </recommendedName>
</protein>
<sequence length="255" mass="27971">MSQDATFLTSDTITTSHGFFTRLGGISQGIYGSLNCAWGSKDSLTDVMTNRALVVQALGNQASDLLSAAQVHSNRVQIVDKVWTRERSPEVDALVTKMPNVALGILTADCAPVLFHDSTNNIIGAAHAGWKGAFGGVLENTVKAMEEIGADRSFIKAAVGPCIHQASYEVDGNFRQTFLNHDPDYSRYFIESVNEGHFQFDLPAFVKMKLDELGLNGIEGSPVDTYVDAERFFSYRRTTHNNEPDYGRQISVITL</sequence>
<dbReference type="GO" id="GO:0005507">
    <property type="term" value="F:copper ion binding"/>
    <property type="evidence" value="ECO:0007669"/>
    <property type="project" value="TreeGrafter"/>
</dbReference>
<evidence type="ECO:0000256" key="1">
    <source>
        <dbReference type="ARBA" id="ARBA00000553"/>
    </source>
</evidence>
<evidence type="ECO:0000256" key="3">
    <source>
        <dbReference type="ARBA" id="ARBA00022679"/>
    </source>
</evidence>
<evidence type="ECO:0000256" key="2">
    <source>
        <dbReference type="ARBA" id="ARBA00007353"/>
    </source>
</evidence>
<keyword evidence="5" id="KW-0378">Hydrolase</keyword>
<comment type="catalytic activity">
    <reaction evidence="7">
        <text>adenosine + H2O + H(+) = inosine + NH4(+)</text>
        <dbReference type="Rhea" id="RHEA:24408"/>
        <dbReference type="ChEBI" id="CHEBI:15377"/>
        <dbReference type="ChEBI" id="CHEBI:15378"/>
        <dbReference type="ChEBI" id="CHEBI:16335"/>
        <dbReference type="ChEBI" id="CHEBI:17596"/>
        <dbReference type="ChEBI" id="CHEBI:28938"/>
        <dbReference type="EC" id="3.5.4.4"/>
    </reaction>
    <physiologicalReaction direction="left-to-right" evidence="7">
        <dbReference type="Rhea" id="RHEA:24409"/>
    </physiologicalReaction>
</comment>
<dbReference type="GO" id="GO:0017061">
    <property type="term" value="F:S-methyl-5-thioadenosine phosphorylase activity"/>
    <property type="evidence" value="ECO:0007669"/>
    <property type="project" value="UniProtKB-EC"/>
</dbReference>
<comment type="similarity">
    <text evidence="2 10">Belongs to the purine nucleoside phosphorylase YfiH/LACC1 family.</text>
</comment>
<comment type="catalytic activity">
    <reaction evidence="1">
        <text>inosine + phosphate = alpha-D-ribose 1-phosphate + hypoxanthine</text>
        <dbReference type="Rhea" id="RHEA:27646"/>
        <dbReference type="ChEBI" id="CHEBI:17368"/>
        <dbReference type="ChEBI" id="CHEBI:17596"/>
        <dbReference type="ChEBI" id="CHEBI:43474"/>
        <dbReference type="ChEBI" id="CHEBI:57720"/>
        <dbReference type="EC" id="2.4.2.1"/>
    </reaction>
    <physiologicalReaction direction="left-to-right" evidence="1">
        <dbReference type="Rhea" id="RHEA:27647"/>
    </physiologicalReaction>
</comment>
<evidence type="ECO:0000256" key="10">
    <source>
        <dbReference type="RuleBase" id="RU361274"/>
    </source>
</evidence>
<evidence type="ECO:0000256" key="9">
    <source>
        <dbReference type="ARBA" id="ARBA00049893"/>
    </source>
</evidence>
<dbReference type="SUPFAM" id="SSF64438">
    <property type="entry name" value="CNF1/YfiH-like putative cysteine hydrolases"/>
    <property type="match status" value="1"/>
</dbReference>
<evidence type="ECO:0000256" key="8">
    <source>
        <dbReference type="ARBA" id="ARBA00048968"/>
    </source>
</evidence>
<reference evidence="11 12" key="1">
    <citation type="submission" date="2016-07" db="EMBL/GenBank/DDBJ databases">
        <authorList>
            <person name="Lefevre C.T."/>
        </authorList>
    </citation>
    <scope>NUCLEOTIDE SEQUENCE [LARGE SCALE GENOMIC DNA]</scope>
    <source>
        <strain evidence="11">PR1</strain>
    </source>
</reference>
<name>A0A1C3RIE8_9PROT</name>
<evidence type="ECO:0000256" key="6">
    <source>
        <dbReference type="ARBA" id="ARBA00022833"/>
    </source>
</evidence>
<evidence type="ECO:0000256" key="4">
    <source>
        <dbReference type="ARBA" id="ARBA00022723"/>
    </source>
</evidence>
<dbReference type="RefSeq" id="WP_069189106.1">
    <property type="nucleotide sequence ID" value="NZ_FLYE01000034.1"/>
</dbReference>
<dbReference type="AlphaFoldDB" id="A0A1C3RIE8"/>
<gene>
    <name evidence="11" type="ORF">MTBPR1_40065</name>
</gene>
<proteinExistence type="inferred from homology"/>
<dbReference type="OrthoDB" id="4279at2"/>
<evidence type="ECO:0000313" key="11">
    <source>
        <dbReference type="EMBL" id="SCA57042.1"/>
    </source>
</evidence>
<dbReference type="PANTHER" id="PTHR30616:SF2">
    <property type="entry name" value="PURINE NUCLEOSIDE PHOSPHORYLASE LACC1"/>
    <property type="match status" value="1"/>
</dbReference>
<keyword evidence="12" id="KW-1185">Reference proteome</keyword>
<dbReference type="CDD" id="cd16833">
    <property type="entry name" value="YfiH"/>
    <property type="match status" value="1"/>
</dbReference>